<organism evidence="3 4">
    <name type="scientific">Carnegiea gigantea</name>
    <dbReference type="NCBI Taxonomy" id="171969"/>
    <lineage>
        <taxon>Eukaryota</taxon>
        <taxon>Viridiplantae</taxon>
        <taxon>Streptophyta</taxon>
        <taxon>Embryophyta</taxon>
        <taxon>Tracheophyta</taxon>
        <taxon>Spermatophyta</taxon>
        <taxon>Magnoliopsida</taxon>
        <taxon>eudicotyledons</taxon>
        <taxon>Gunneridae</taxon>
        <taxon>Pentapetalae</taxon>
        <taxon>Caryophyllales</taxon>
        <taxon>Cactineae</taxon>
        <taxon>Cactaceae</taxon>
        <taxon>Cactoideae</taxon>
        <taxon>Echinocereeae</taxon>
        <taxon>Carnegiea</taxon>
    </lineage>
</organism>
<evidence type="ECO:0000313" key="4">
    <source>
        <dbReference type="Proteomes" id="UP001153076"/>
    </source>
</evidence>
<reference evidence="3" key="1">
    <citation type="submission" date="2022-04" db="EMBL/GenBank/DDBJ databases">
        <title>Carnegiea gigantea Genome sequencing and assembly v2.</title>
        <authorList>
            <person name="Copetti D."/>
            <person name="Sanderson M.J."/>
            <person name="Burquez A."/>
            <person name="Wojciechowski M.F."/>
        </authorList>
    </citation>
    <scope>NUCLEOTIDE SEQUENCE</scope>
    <source>
        <strain evidence="3">SGP5-SGP5p</strain>
        <tissue evidence="3">Aerial part</tissue>
    </source>
</reference>
<dbReference type="OrthoDB" id="1597504at2759"/>
<name>A0A9Q1KEB4_9CARY</name>
<dbReference type="AlphaFoldDB" id="A0A9Q1KEB4"/>
<evidence type="ECO:0000259" key="2">
    <source>
        <dbReference type="Pfam" id="PF26175"/>
    </source>
</evidence>
<dbReference type="Pfam" id="PF03101">
    <property type="entry name" value="FAR1"/>
    <property type="match status" value="1"/>
</dbReference>
<dbReference type="PANTHER" id="PTHR47718">
    <property type="entry name" value="OS01G0519700 PROTEIN"/>
    <property type="match status" value="1"/>
</dbReference>
<sequence length="189" mass="22027">MKLLKTTMTKPKNQLIFFHLLLGNAFLKPGFSVRKGRSENKNRVKRRQDFFCSCEGWAPPKVVNPAAEQRNRESHKCGCGSFMRVTLKRSFDISAEEWQVTLFKDDHNHKLLSPKQVRFLSTYRSIDKETEDRILLFKKAGLSVRQIMHIIELENNVKHGHLQFLAKDIHNLFDKFSGMMGPTDAMEYL</sequence>
<feature type="domain" description="FAR1-related sequence 11-like HTH-like" evidence="2">
    <location>
        <begin position="125"/>
        <end position="177"/>
    </location>
</feature>
<protein>
    <recommendedName>
        <fullName evidence="5">FAR1 domain-containing protein</fullName>
    </recommendedName>
</protein>
<accession>A0A9Q1KEB4</accession>
<gene>
    <name evidence="3" type="ORF">Cgig2_033966</name>
</gene>
<dbReference type="PANTHER" id="PTHR47718:SF9">
    <property type="entry name" value="PROTEIN FAR1-RELATED SEQUENCE"/>
    <property type="match status" value="1"/>
</dbReference>
<dbReference type="InterPro" id="IPR058778">
    <property type="entry name" value="HTH_FAR1-11-like"/>
</dbReference>
<feature type="domain" description="FAR1" evidence="1">
    <location>
        <begin position="29"/>
        <end position="112"/>
    </location>
</feature>
<dbReference type="Pfam" id="PF26175">
    <property type="entry name" value="HTH_FAR1"/>
    <property type="match status" value="1"/>
</dbReference>
<dbReference type="InterPro" id="IPR004330">
    <property type="entry name" value="FAR1_DNA_bnd_dom"/>
</dbReference>
<evidence type="ECO:0000313" key="3">
    <source>
        <dbReference type="EMBL" id="KAJ8441242.1"/>
    </source>
</evidence>
<keyword evidence="4" id="KW-1185">Reference proteome</keyword>
<evidence type="ECO:0008006" key="5">
    <source>
        <dbReference type="Google" id="ProtNLM"/>
    </source>
</evidence>
<proteinExistence type="predicted"/>
<comment type="caution">
    <text evidence="3">The sequence shown here is derived from an EMBL/GenBank/DDBJ whole genome shotgun (WGS) entry which is preliminary data.</text>
</comment>
<dbReference type="Proteomes" id="UP001153076">
    <property type="component" value="Unassembled WGS sequence"/>
</dbReference>
<dbReference type="EMBL" id="JAKOGI010000173">
    <property type="protein sequence ID" value="KAJ8441242.1"/>
    <property type="molecule type" value="Genomic_DNA"/>
</dbReference>
<evidence type="ECO:0000259" key="1">
    <source>
        <dbReference type="Pfam" id="PF03101"/>
    </source>
</evidence>